<keyword evidence="3" id="KW-1185">Reference proteome</keyword>
<feature type="compositionally biased region" description="Low complexity" evidence="1">
    <location>
        <begin position="46"/>
        <end position="61"/>
    </location>
</feature>
<dbReference type="Proteomes" id="UP001303760">
    <property type="component" value="Unassembled WGS sequence"/>
</dbReference>
<reference evidence="2" key="2">
    <citation type="submission" date="2023-05" db="EMBL/GenBank/DDBJ databases">
        <authorList>
            <consortium name="Lawrence Berkeley National Laboratory"/>
            <person name="Steindorff A."/>
            <person name="Hensen N."/>
            <person name="Bonometti L."/>
            <person name="Westerberg I."/>
            <person name="Brannstrom I.O."/>
            <person name="Guillou S."/>
            <person name="Cros-Aarteil S."/>
            <person name="Calhoun S."/>
            <person name="Haridas S."/>
            <person name="Kuo A."/>
            <person name="Mondo S."/>
            <person name="Pangilinan J."/>
            <person name="Riley R."/>
            <person name="Labutti K."/>
            <person name="Andreopoulos B."/>
            <person name="Lipzen A."/>
            <person name="Chen C."/>
            <person name="Yanf M."/>
            <person name="Daum C."/>
            <person name="Ng V."/>
            <person name="Clum A."/>
            <person name="Ohm R."/>
            <person name="Martin F."/>
            <person name="Silar P."/>
            <person name="Natvig D."/>
            <person name="Lalanne C."/>
            <person name="Gautier V."/>
            <person name="Ament-Velasquez S.L."/>
            <person name="Kruys A."/>
            <person name="Hutchinson M.I."/>
            <person name="Powell A.J."/>
            <person name="Barry K."/>
            <person name="Miller A.N."/>
            <person name="Grigoriev I.V."/>
            <person name="Debuchy R."/>
            <person name="Gladieux P."/>
            <person name="Thoren M.H."/>
            <person name="Johannesson H."/>
        </authorList>
    </citation>
    <scope>NUCLEOTIDE SEQUENCE</scope>
    <source>
        <strain evidence="2">CBS 532.94</strain>
    </source>
</reference>
<feature type="compositionally biased region" description="Low complexity" evidence="1">
    <location>
        <begin position="230"/>
        <end position="249"/>
    </location>
</feature>
<organism evidence="2 3">
    <name type="scientific">Achaetomium macrosporum</name>
    <dbReference type="NCBI Taxonomy" id="79813"/>
    <lineage>
        <taxon>Eukaryota</taxon>
        <taxon>Fungi</taxon>
        <taxon>Dikarya</taxon>
        <taxon>Ascomycota</taxon>
        <taxon>Pezizomycotina</taxon>
        <taxon>Sordariomycetes</taxon>
        <taxon>Sordariomycetidae</taxon>
        <taxon>Sordariales</taxon>
        <taxon>Chaetomiaceae</taxon>
        <taxon>Achaetomium</taxon>
    </lineage>
</organism>
<feature type="region of interest" description="Disordered" evidence="1">
    <location>
        <begin position="15"/>
        <end position="144"/>
    </location>
</feature>
<reference evidence="2" key="1">
    <citation type="journal article" date="2023" name="Mol. Phylogenet. Evol.">
        <title>Genome-scale phylogeny and comparative genomics of the fungal order Sordariales.</title>
        <authorList>
            <person name="Hensen N."/>
            <person name="Bonometti L."/>
            <person name="Westerberg I."/>
            <person name="Brannstrom I.O."/>
            <person name="Guillou S."/>
            <person name="Cros-Aarteil S."/>
            <person name="Calhoun S."/>
            <person name="Haridas S."/>
            <person name="Kuo A."/>
            <person name="Mondo S."/>
            <person name="Pangilinan J."/>
            <person name="Riley R."/>
            <person name="LaButti K."/>
            <person name="Andreopoulos B."/>
            <person name="Lipzen A."/>
            <person name="Chen C."/>
            <person name="Yan M."/>
            <person name="Daum C."/>
            <person name="Ng V."/>
            <person name="Clum A."/>
            <person name="Steindorff A."/>
            <person name="Ohm R.A."/>
            <person name="Martin F."/>
            <person name="Silar P."/>
            <person name="Natvig D.O."/>
            <person name="Lalanne C."/>
            <person name="Gautier V."/>
            <person name="Ament-Velasquez S.L."/>
            <person name="Kruys A."/>
            <person name="Hutchinson M.I."/>
            <person name="Powell A.J."/>
            <person name="Barry K."/>
            <person name="Miller A.N."/>
            <person name="Grigoriev I.V."/>
            <person name="Debuchy R."/>
            <person name="Gladieux P."/>
            <person name="Hiltunen Thoren M."/>
            <person name="Johannesson H."/>
        </authorList>
    </citation>
    <scope>NUCLEOTIDE SEQUENCE</scope>
    <source>
        <strain evidence="2">CBS 532.94</strain>
    </source>
</reference>
<accession>A0AAN7CDR7</accession>
<evidence type="ECO:0000313" key="3">
    <source>
        <dbReference type="Proteomes" id="UP001303760"/>
    </source>
</evidence>
<protein>
    <submittedName>
        <fullName evidence="2">Uncharacterized protein</fullName>
    </submittedName>
</protein>
<gene>
    <name evidence="2" type="ORF">C8A03DRAFT_14450</name>
</gene>
<sequence length="267" mass="29395">MFAAKENNENLLAIRKGGNGLGKSINNENTLTARKGGNGLDKPGKPALVTPAAPRTARAPLGNKTTNAKARATHQTPAAKTPAVKGLARDFEKTTIKPTTNLRPKLPAPRSETSPSKLEVHADTNPVEEEEIEYAPPKPKDIPYESDVFPDGILTFEGLKPENLFKGYYQYYFNRVDDEGKTAMEREMEERQQQRFKRGEEQILKDMDEFDWSIGDIPESKDLLKKKPKAATVPKAAQASKSSQAPRAATGRKVLAGKNAPRPGTFR</sequence>
<dbReference type="AlphaFoldDB" id="A0AAN7CDR7"/>
<dbReference type="EMBL" id="MU860072">
    <property type="protein sequence ID" value="KAK4239123.1"/>
    <property type="molecule type" value="Genomic_DNA"/>
</dbReference>
<feature type="region of interest" description="Disordered" evidence="1">
    <location>
        <begin position="221"/>
        <end position="267"/>
    </location>
</feature>
<proteinExistence type="predicted"/>
<evidence type="ECO:0000313" key="2">
    <source>
        <dbReference type="EMBL" id="KAK4239123.1"/>
    </source>
</evidence>
<comment type="caution">
    <text evidence="2">The sequence shown here is derived from an EMBL/GenBank/DDBJ whole genome shotgun (WGS) entry which is preliminary data.</text>
</comment>
<feature type="compositionally biased region" description="Polar residues" evidence="1">
    <location>
        <begin position="63"/>
        <end position="78"/>
    </location>
</feature>
<evidence type="ECO:0000256" key="1">
    <source>
        <dbReference type="SAM" id="MobiDB-lite"/>
    </source>
</evidence>
<name>A0AAN7CDR7_9PEZI</name>